<dbReference type="EMBL" id="CAJVAP010000017">
    <property type="protein sequence ID" value="CAG7612965.1"/>
    <property type="molecule type" value="Genomic_DNA"/>
</dbReference>
<dbReference type="PANTHER" id="PTHR40459">
    <property type="entry name" value="CONSERVED HYPOTHETICAL ALANINE AND LEUCINE RICH PROTEIN"/>
    <property type="match status" value="1"/>
</dbReference>
<sequence>MQRIEVVGAGRMGTALVRALRGAGRDVPDPSPRGATGAGADIVLLAVPDAAIAGAARCIVPGHLVGHLSGATTLDPLEPHERFSLHPLITILAPDPDPDPGSGAGVAGASPFIGASAAVAGSTDRALAVAEGLATELGMRTLRVAEQDRALYHAAASVASNFLVALEWFAERLAASAGVDRAALAPLVAAAERNWAEVGPELALTGPIARGDTATVARQRAAIAEHLPERVALFDELVHLTEDLARTGRGPVPSESGTSESGTEDR</sequence>
<gene>
    <name evidence="3" type="ORF">LEUCIP111803_01631</name>
</gene>
<dbReference type="PANTHER" id="PTHR40459:SF1">
    <property type="entry name" value="CONSERVED HYPOTHETICAL ALANINE AND LEUCINE RICH PROTEIN"/>
    <property type="match status" value="1"/>
</dbReference>
<dbReference type="Proteomes" id="UP000693892">
    <property type="component" value="Unassembled WGS sequence"/>
</dbReference>
<protein>
    <recommendedName>
        <fullName evidence="2">DUF2520 domain-containing protein</fullName>
    </recommendedName>
</protein>
<dbReference type="AlphaFoldDB" id="A0A916JXM3"/>
<feature type="domain" description="DUF2520" evidence="2">
    <location>
        <begin position="118"/>
        <end position="236"/>
    </location>
</feature>
<evidence type="ECO:0000259" key="2">
    <source>
        <dbReference type="Pfam" id="PF10728"/>
    </source>
</evidence>
<name>A0A916JXM3_9MICO</name>
<organism evidence="3 4">
    <name type="scientific">Leucobacter soli</name>
    <dbReference type="NCBI Taxonomy" id="2812850"/>
    <lineage>
        <taxon>Bacteria</taxon>
        <taxon>Bacillati</taxon>
        <taxon>Actinomycetota</taxon>
        <taxon>Actinomycetes</taxon>
        <taxon>Micrococcales</taxon>
        <taxon>Microbacteriaceae</taxon>
        <taxon>Leucobacter</taxon>
    </lineage>
</organism>
<comment type="caution">
    <text evidence="3">The sequence shown here is derived from an EMBL/GenBank/DDBJ whole genome shotgun (WGS) entry which is preliminary data.</text>
</comment>
<evidence type="ECO:0000313" key="4">
    <source>
        <dbReference type="Proteomes" id="UP000693892"/>
    </source>
</evidence>
<evidence type="ECO:0000256" key="1">
    <source>
        <dbReference type="SAM" id="MobiDB-lite"/>
    </source>
</evidence>
<evidence type="ECO:0000313" key="3">
    <source>
        <dbReference type="EMBL" id="CAG7612965.1"/>
    </source>
</evidence>
<proteinExistence type="predicted"/>
<dbReference type="InterPro" id="IPR018931">
    <property type="entry name" value="DUF2520"/>
</dbReference>
<dbReference type="RefSeq" id="WP_382332861.1">
    <property type="nucleotide sequence ID" value="NZ_JBHTGH010000001.1"/>
</dbReference>
<feature type="region of interest" description="Disordered" evidence="1">
    <location>
        <begin position="245"/>
        <end position="266"/>
    </location>
</feature>
<dbReference type="Pfam" id="PF10728">
    <property type="entry name" value="DUF2520"/>
    <property type="match status" value="1"/>
</dbReference>
<feature type="compositionally biased region" description="Low complexity" evidence="1">
    <location>
        <begin position="254"/>
        <end position="266"/>
    </location>
</feature>
<accession>A0A916JXM3</accession>
<keyword evidence="4" id="KW-1185">Reference proteome</keyword>
<reference evidence="3" key="1">
    <citation type="submission" date="2021-06" db="EMBL/GenBank/DDBJ databases">
        <authorList>
            <person name="Criscuolo A."/>
        </authorList>
    </citation>
    <scope>NUCLEOTIDE SEQUENCE</scope>
    <source>
        <strain evidence="3">CIP111803</strain>
    </source>
</reference>